<feature type="signal peptide" evidence="1">
    <location>
        <begin position="1"/>
        <end position="27"/>
    </location>
</feature>
<evidence type="ECO:0000256" key="1">
    <source>
        <dbReference type="SAM" id="SignalP"/>
    </source>
</evidence>
<dbReference type="RefSeq" id="WP_131829174.1">
    <property type="nucleotide sequence ID" value="NZ_FUEZ01000004.1"/>
</dbReference>
<dbReference type="Proteomes" id="UP000240424">
    <property type="component" value="Unassembled WGS sequence"/>
</dbReference>
<sequence>MGIIARGLTATAIFGCLAVGSASTAWADTPTMSGNYTETSTTPSGKSIDNSWAVNSCGNGCLWIKAGLGASQATLQDGQWVMDTMNNVACVGGGYTLYGTTTHTVWDPNTLAGTSTHTYITGACGRPPGDVQVDQISIKAASS</sequence>
<evidence type="ECO:0000313" key="3">
    <source>
        <dbReference type="Proteomes" id="UP000240424"/>
    </source>
</evidence>
<name>A0A2U3PHN1_9MYCO</name>
<keyword evidence="3" id="KW-1185">Reference proteome</keyword>
<reference evidence="2 3" key="1">
    <citation type="submission" date="2017-01" db="EMBL/GenBank/DDBJ databases">
        <authorList>
            <consortium name="Urmite Genomes"/>
        </authorList>
    </citation>
    <scope>NUCLEOTIDE SEQUENCE [LARGE SCALE GENOMIC DNA]</scope>
    <source>
        <strain evidence="2 3">AB215</strain>
    </source>
</reference>
<protein>
    <recommendedName>
        <fullName evidence="4">Secreted protein</fullName>
    </recommendedName>
</protein>
<feature type="chain" id="PRO_5015632148" description="Secreted protein" evidence="1">
    <location>
        <begin position="28"/>
        <end position="143"/>
    </location>
</feature>
<evidence type="ECO:0008006" key="4">
    <source>
        <dbReference type="Google" id="ProtNLM"/>
    </source>
</evidence>
<dbReference type="AlphaFoldDB" id="A0A2U3PHN1"/>
<evidence type="ECO:0000313" key="2">
    <source>
        <dbReference type="EMBL" id="SPM43274.1"/>
    </source>
</evidence>
<gene>
    <name evidence="2" type="ORF">MNAB215_5496</name>
</gene>
<dbReference type="OrthoDB" id="4762627at2"/>
<organism evidence="2 3">
    <name type="scientific">Mycobacterium numidiamassiliense</name>
    <dbReference type="NCBI Taxonomy" id="1841861"/>
    <lineage>
        <taxon>Bacteria</taxon>
        <taxon>Bacillati</taxon>
        <taxon>Actinomycetota</taxon>
        <taxon>Actinomycetes</taxon>
        <taxon>Mycobacteriales</taxon>
        <taxon>Mycobacteriaceae</taxon>
        <taxon>Mycobacterium</taxon>
    </lineage>
</organism>
<keyword evidence="1" id="KW-0732">Signal</keyword>
<accession>A0A2U3PHN1</accession>
<proteinExistence type="predicted"/>
<dbReference type="EMBL" id="FUEZ01000004">
    <property type="protein sequence ID" value="SPM43274.1"/>
    <property type="molecule type" value="Genomic_DNA"/>
</dbReference>